<protein>
    <submittedName>
        <fullName evidence="1">Uncharacterized protein</fullName>
    </submittedName>
</protein>
<dbReference type="Proteomes" id="UP001608902">
    <property type="component" value="Unassembled WGS sequence"/>
</dbReference>
<evidence type="ECO:0000313" key="2">
    <source>
        <dbReference type="Proteomes" id="UP001608902"/>
    </source>
</evidence>
<proteinExistence type="predicted"/>
<sequence>MAITASSSSVVQQCNVIRVCNIEMKHNGSNCKKTSLATGAVGSYISWLLVRQVEDQPGWLQRAQVSYTCAKTTLELLRWPYGGHIRTANMA</sequence>
<dbReference type="EMBL" id="JBGFUD010002094">
    <property type="protein sequence ID" value="MFH4977150.1"/>
    <property type="molecule type" value="Genomic_DNA"/>
</dbReference>
<name>A0ABD6EAT0_9BILA</name>
<organism evidence="1 2">
    <name type="scientific">Gnathostoma spinigerum</name>
    <dbReference type="NCBI Taxonomy" id="75299"/>
    <lineage>
        <taxon>Eukaryota</taxon>
        <taxon>Metazoa</taxon>
        <taxon>Ecdysozoa</taxon>
        <taxon>Nematoda</taxon>
        <taxon>Chromadorea</taxon>
        <taxon>Rhabditida</taxon>
        <taxon>Spirurina</taxon>
        <taxon>Gnathostomatomorpha</taxon>
        <taxon>Gnathostomatoidea</taxon>
        <taxon>Gnathostomatidae</taxon>
        <taxon>Gnathostoma</taxon>
    </lineage>
</organism>
<reference evidence="1 2" key="1">
    <citation type="submission" date="2024-08" db="EMBL/GenBank/DDBJ databases">
        <title>Gnathostoma spinigerum genome.</title>
        <authorList>
            <person name="Gonzalez-Bertolin B."/>
            <person name="Monzon S."/>
            <person name="Zaballos A."/>
            <person name="Jimenez P."/>
            <person name="Dekumyoy P."/>
            <person name="Varona S."/>
            <person name="Cuesta I."/>
            <person name="Sumanam S."/>
            <person name="Adisakwattana P."/>
            <person name="Gasser R.B."/>
            <person name="Hernandez-Gonzalez A."/>
            <person name="Young N.D."/>
            <person name="Perteguer M.J."/>
        </authorList>
    </citation>
    <scope>NUCLEOTIDE SEQUENCE [LARGE SCALE GENOMIC DNA]</scope>
    <source>
        <strain evidence="1">AL3</strain>
        <tissue evidence="1">Liver</tissue>
    </source>
</reference>
<keyword evidence="2" id="KW-1185">Reference proteome</keyword>
<gene>
    <name evidence="1" type="ORF">AB6A40_003859</name>
</gene>
<evidence type="ECO:0000313" key="1">
    <source>
        <dbReference type="EMBL" id="MFH4977150.1"/>
    </source>
</evidence>
<dbReference type="AlphaFoldDB" id="A0ABD6EAT0"/>
<accession>A0ABD6EAT0</accession>
<comment type="caution">
    <text evidence="1">The sequence shown here is derived from an EMBL/GenBank/DDBJ whole genome shotgun (WGS) entry which is preliminary data.</text>
</comment>